<dbReference type="EMBL" id="PDNW01000023">
    <property type="protein sequence ID" value="PLC48270.1"/>
    <property type="molecule type" value="Genomic_DNA"/>
</dbReference>
<organism evidence="4 5">
    <name type="scientific">Pollutimonas subterranea</name>
    <dbReference type="NCBI Taxonomy" id="2045210"/>
    <lineage>
        <taxon>Bacteria</taxon>
        <taxon>Pseudomonadati</taxon>
        <taxon>Pseudomonadota</taxon>
        <taxon>Betaproteobacteria</taxon>
        <taxon>Burkholderiales</taxon>
        <taxon>Alcaligenaceae</taxon>
        <taxon>Pollutimonas</taxon>
    </lineage>
</organism>
<dbReference type="InterPro" id="IPR016166">
    <property type="entry name" value="FAD-bd_PCMH"/>
</dbReference>
<dbReference type="SUPFAM" id="SSF55103">
    <property type="entry name" value="FAD-linked oxidases, C-terminal domain"/>
    <property type="match status" value="1"/>
</dbReference>
<dbReference type="SUPFAM" id="SSF56176">
    <property type="entry name" value="FAD-binding/transporter-associated domain-like"/>
    <property type="match status" value="1"/>
</dbReference>
<dbReference type="GO" id="GO:0003824">
    <property type="term" value="F:catalytic activity"/>
    <property type="evidence" value="ECO:0007669"/>
    <property type="project" value="InterPro"/>
</dbReference>
<evidence type="ECO:0000313" key="4">
    <source>
        <dbReference type="EMBL" id="PLC48270.1"/>
    </source>
</evidence>
<dbReference type="Pfam" id="PF01565">
    <property type="entry name" value="FAD_binding_4"/>
    <property type="match status" value="1"/>
</dbReference>
<evidence type="ECO:0000259" key="3">
    <source>
        <dbReference type="PROSITE" id="PS51387"/>
    </source>
</evidence>
<dbReference type="InterPro" id="IPR036318">
    <property type="entry name" value="FAD-bd_PCMH-like_sf"/>
</dbReference>
<evidence type="ECO:0000256" key="1">
    <source>
        <dbReference type="ARBA" id="ARBA00022630"/>
    </source>
</evidence>
<gene>
    <name evidence="4" type="ORF">CR159_19005</name>
</gene>
<dbReference type="NCBIfam" id="NF008439">
    <property type="entry name" value="PRK11282.1"/>
    <property type="match status" value="1"/>
</dbReference>
<dbReference type="InterPro" id="IPR006094">
    <property type="entry name" value="Oxid_FAD_bind_N"/>
</dbReference>
<dbReference type="PROSITE" id="PS51387">
    <property type="entry name" value="FAD_PCMH"/>
    <property type="match status" value="1"/>
</dbReference>
<evidence type="ECO:0000256" key="2">
    <source>
        <dbReference type="ARBA" id="ARBA00022827"/>
    </source>
</evidence>
<dbReference type="OrthoDB" id="9811557at2"/>
<dbReference type="RefSeq" id="WP_102075530.1">
    <property type="nucleotide sequence ID" value="NZ_PDNW01000023.1"/>
</dbReference>
<dbReference type="Gene3D" id="3.30.465.10">
    <property type="match status" value="1"/>
</dbReference>
<dbReference type="PANTHER" id="PTHR11748">
    <property type="entry name" value="D-LACTATE DEHYDROGENASE"/>
    <property type="match status" value="1"/>
</dbReference>
<dbReference type="GO" id="GO:0071949">
    <property type="term" value="F:FAD binding"/>
    <property type="evidence" value="ECO:0007669"/>
    <property type="project" value="InterPro"/>
</dbReference>
<protein>
    <submittedName>
        <fullName evidence="4">Glycolate oxidase subunit GlcE</fullName>
    </submittedName>
</protein>
<dbReference type="AlphaFoldDB" id="A0A2N4TZR9"/>
<accession>A0A2N4TZR9</accession>
<dbReference type="PANTHER" id="PTHR11748:SF103">
    <property type="entry name" value="GLYCOLATE OXIDASE SUBUNIT GLCE"/>
    <property type="match status" value="1"/>
</dbReference>
<feature type="domain" description="FAD-binding PCMH-type" evidence="3">
    <location>
        <begin position="1"/>
        <end position="176"/>
    </location>
</feature>
<dbReference type="InterPro" id="IPR016169">
    <property type="entry name" value="FAD-bd_PCMH_sub2"/>
</dbReference>
<keyword evidence="1" id="KW-0285">Flavoprotein</keyword>
<dbReference type="Proteomes" id="UP000234190">
    <property type="component" value="Unassembled WGS sequence"/>
</dbReference>
<name>A0A2N4TZR9_9BURK</name>
<proteinExistence type="predicted"/>
<comment type="caution">
    <text evidence="4">The sequence shown here is derived from an EMBL/GenBank/DDBJ whole genome shotgun (WGS) entry which is preliminary data.</text>
</comment>
<evidence type="ECO:0000313" key="5">
    <source>
        <dbReference type="Proteomes" id="UP000234190"/>
    </source>
</evidence>
<keyword evidence="5" id="KW-1185">Reference proteome</keyword>
<reference evidence="4 5" key="1">
    <citation type="submission" date="2017-10" db="EMBL/GenBank/DDBJ databases">
        <title>Two draft genome sequences of Pusillimonas sp. strains isolated from a nitrate- and radionuclide-contaminated groundwater in Russia.</title>
        <authorList>
            <person name="Grouzdev D.S."/>
            <person name="Tourova T.P."/>
            <person name="Goeva M.A."/>
            <person name="Babich T.L."/>
            <person name="Sokolova D.S."/>
            <person name="Abdullin R."/>
            <person name="Poltaraus A.B."/>
            <person name="Toshchakov S.V."/>
            <person name="Nazina T.N."/>
        </authorList>
    </citation>
    <scope>NUCLEOTIDE SEQUENCE [LARGE SCALE GENOMIC DNA]</scope>
    <source>
        <strain evidence="4 5">JR1/69-3-13</strain>
    </source>
</reference>
<sequence length="366" mass="39144">MNFVLSELCQQVMTARAGERPVCIQGGGTKSFYGEPGDRDTISDTAVLELSAYHGVVNYQPSELVITARTGTLLSDIESTLDEQNQMLAFEPPRFGAASTIGGCIASGLSGPRRMAAGSVRDFVLGAKLLDSSGSVLSFGGEVMKNVAGYDVSRLLAGSMGIFGALIEVSIKVAPKPFQERTLVFDIDEAGALGLFTQWRSQPLPISATSWCASQGGGAGLLHVRLSGSEPAVQNAATRLGGQLMDATSAPAFWNSLRDQTHSFFQGRPLWRVALPPHTPALNLGNTLIEWNGGLRWLSGIEAGHELRSTVARLGGHATLYRYDSKPADLSVFHPVAPAVKNISLRLKQEIDPVGIFNPKRLFSDF</sequence>
<dbReference type="InterPro" id="IPR016164">
    <property type="entry name" value="FAD-linked_Oxase-like_C"/>
</dbReference>
<keyword evidence="2" id="KW-0274">FAD</keyword>